<feature type="compositionally biased region" description="Polar residues" evidence="1">
    <location>
        <begin position="181"/>
        <end position="196"/>
    </location>
</feature>
<dbReference type="Pfam" id="PF13306">
    <property type="entry name" value="LRR_5"/>
    <property type="match status" value="2"/>
</dbReference>
<dbReference type="InterPro" id="IPR053139">
    <property type="entry name" value="Surface_bspA-like"/>
</dbReference>
<dbReference type="InterPro" id="IPR026906">
    <property type="entry name" value="LRR_5"/>
</dbReference>
<name>A0AAD2D0B9_9STRA</name>
<organism evidence="2 3">
    <name type="scientific">Cylindrotheca closterium</name>
    <dbReference type="NCBI Taxonomy" id="2856"/>
    <lineage>
        <taxon>Eukaryota</taxon>
        <taxon>Sar</taxon>
        <taxon>Stramenopiles</taxon>
        <taxon>Ochrophyta</taxon>
        <taxon>Bacillariophyta</taxon>
        <taxon>Bacillariophyceae</taxon>
        <taxon>Bacillariophycidae</taxon>
        <taxon>Bacillariales</taxon>
        <taxon>Bacillariaceae</taxon>
        <taxon>Cylindrotheca</taxon>
    </lineage>
</organism>
<dbReference type="PANTHER" id="PTHR45661:SF3">
    <property type="entry name" value="IG-LIKE DOMAIN-CONTAINING PROTEIN"/>
    <property type="match status" value="1"/>
</dbReference>
<dbReference type="Gene3D" id="3.80.10.10">
    <property type="entry name" value="Ribonuclease Inhibitor"/>
    <property type="match status" value="2"/>
</dbReference>
<feature type="region of interest" description="Disordered" evidence="1">
    <location>
        <begin position="163"/>
        <end position="197"/>
    </location>
</feature>
<dbReference type="EMBL" id="CAKOGP040001396">
    <property type="protein sequence ID" value="CAJ1945390.1"/>
    <property type="molecule type" value="Genomic_DNA"/>
</dbReference>
<reference evidence="2" key="1">
    <citation type="submission" date="2023-08" db="EMBL/GenBank/DDBJ databases">
        <authorList>
            <person name="Audoor S."/>
            <person name="Bilcke G."/>
        </authorList>
    </citation>
    <scope>NUCLEOTIDE SEQUENCE</scope>
</reference>
<dbReference type="PANTHER" id="PTHR45661">
    <property type="entry name" value="SURFACE ANTIGEN"/>
    <property type="match status" value="1"/>
</dbReference>
<dbReference type="Proteomes" id="UP001295423">
    <property type="component" value="Unassembled WGS sequence"/>
</dbReference>
<sequence>MAFAGCIKLKDVVFNHGLEQIKVEAFSRCSSLEEVNLPATVGVVGKKAFAKCDQLVTVSLSEGLVRIDDGAFANSNKLDVIKIPISVESVGKNIVPKSTKQEMAQKTTTPENAEILEKEIEAATEIVDAASAITETTNNTSQKQVKGKSKTWASMSSFVSSALSPSWNTKRQPQDEKKTNAESPISKSNATVQSSMDNDESDTVFVYLGGNQKVPKDVIRVRIDPTVKKIEPSAFARCKGLTDVEFSENLVEIGFSAFYYCSSVTLVRLPSRTEVIGNMAFLGCSNLVEVSVPSTVAYVGKSAF</sequence>
<gene>
    <name evidence="2" type="ORF">CYCCA115_LOCUS9533</name>
</gene>
<evidence type="ECO:0000313" key="3">
    <source>
        <dbReference type="Proteomes" id="UP001295423"/>
    </source>
</evidence>
<keyword evidence="3" id="KW-1185">Reference proteome</keyword>
<feature type="non-terminal residue" evidence="2">
    <location>
        <position position="304"/>
    </location>
</feature>
<comment type="caution">
    <text evidence="2">The sequence shown here is derived from an EMBL/GenBank/DDBJ whole genome shotgun (WGS) entry which is preliminary data.</text>
</comment>
<dbReference type="AlphaFoldDB" id="A0AAD2D0B9"/>
<proteinExistence type="predicted"/>
<protein>
    <submittedName>
        <fullName evidence="2">Uncharacterized protein</fullName>
    </submittedName>
</protein>
<dbReference type="SUPFAM" id="SSF52058">
    <property type="entry name" value="L domain-like"/>
    <property type="match status" value="1"/>
</dbReference>
<accession>A0AAD2D0B9</accession>
<evidence type="ECO:0000256" key="1">
    <source>
        <dbReference type="SAM" id="MobiDB-lite"/>
    </source>
</evidence>
<evidence type="ECO:0000313" key="2">
    <source>
        <dbReference type="EMBL" id="CAJ1945390.1"/>
    </source>
</evidence>
<dbReference type="InterPro" id="IPR032675">
    <property type="entry name" value="LRR_dom_sf"/>
</dbReference>